<feature type="compositionally biased region" description="Acidic residues" evidence="1">
    <location>
        <begin position="71"/>
        <end position="81"/>
    </location>
</feature>
<organism evidence="4 5">
    <name type="scientific">Toxocara canis</name>
    <name type="common">Canine roundworm</name>
    <dbReference type="NCBI Taxonomy" id="6265"/>
    <lineage>
        <taxon>Eukaryota</taxon>
        <taxon>Metazoa</taxon>
        <taxon>Ecdysozoa</taxon>
        <taxon>Nematoda</taxon>
        <taxon>Chromadorea</taxon>
        <taxon>Rhabditida</taxon>
        <taxon>Spirurina</taxon>
        <taxon>Ascaridomorpha</taxon>
        <taxon>Ascaridoidea</taxon>
        <taxon>Toxocaridae</taxon>
        <taxon>Toxocara</taxon>
    </lineage>
</organism>
<evidence type="ECO:0000256" key="1">
    <source>
        <dbReference type="SAM" id="MobiDB-lite"/>
    </source>
</evidence>
<sequence length="299" mass="33732">MSDSDESPRLPVDEDVLRRAIVAQIERFGFLIETFIDREMRRQVTGMVDRERSGQIVQSKNEKETKKENESSESSDSESDDGVVFTDSAPKKKQKSSRKRSASGSDSELLEVGQKKRRAAPAAKKGAPKKKRTPAEGGAKRKVCHSLHPLLLTAYSVCCALTDDLAAIVGKQYMRRSEVVKAMWAYFRTNNLMDPKDKRYVLADEPLMKLFKKRRFLAFGMMKDLVPHIIEAKFLNDTDRAALEKYEAEEDARRAQEEAKHSDEHKNGHNGAGSSKQEENSGEEEKSDNDAEDVETDSD</sequence>
<evidence type="ECO:0000313" key="4">
    <source>
        <dbReference type="Proteomes" id="UP000050794"/>
    </source>
</evidence>
<dbReference type="SMART" id="SM00151">
    <property type="entry name" value="SWIB"/>
    <property type="match status" value="1"/>
</dbReference>
<name>A0A183VCC9_TOXCA</name>
<dbReference type="EMBL" id="UYWY01025486">
    <property type="protein sequence ID" value="VDM49720.1"/>
    <property type="molecule type" value="Genomic_DNA"/>
</dbReference>
<dbReference type="AlphaFoldDB" id="A0A183VCC9"/>
<evidence type="ECO:0000313" key="5">
    <source>
        <dbReference type="WBParaSite" id="TCNE_0001840301-mRNA-1"/>
    </source>
</evidence>
<dbReference type="PANTHER" id="PTHR13844">
    <property type="entry name" value="SWI/SNF-RELATED MATRIX-ASSOCIATED ACTIN-DEPENDENT REGULATOR OF CHROMATIN SUBFAMILY D"/>
    <property type="match status" value="1"/>
</dbReference>
<accession>A0A183VCC9</accession>
<feature type="compositionally biased region" description="Basic and acidic residues" evidence="1">
    <location>
        <begin position="60"/>
        <end position="70"/>
    </location>
</feature>
<evidence type="ECO:0000259" key="2">
    <source>
        <dbReference type="PROSITE" id="PS51925"/>
    </source>
</evidence>
<reference evidence="5" key="1">
    <citation type="submission" date="2016-06" db="UniProtKB">
        <authorList>
            <consortium name="WormBaseParasite"/>
        </authorList>
    </citation>
    <scope>IDENTIFICATION</scope>
</reference>
<dbReference type="WBParaSite" id="TCNE_0001840301-mRNA-1">
    <property type="protein sequence ID" value="TCNE_0001840301-mRNA-1"/>
    <property type="gene ID" value="TCNE_0001840301"/>
</dbReference>
<dbReference type="PROSITE" id="PS51925">
    <property type="entry name" value="SWIB_MDM2"/>
    <property type="match status" value="1"/>
</dbReference>
<feature type="domain" description="DM2" evidence="2">
    <location>
        <begin position="150"/>
        <end position="232"/>
    </location>
</feature>
<reference evidence="3 4" key="2">
    <citation type="submission" date="2018-11" db="EMBL/GenBank/DDBJ databases">
        <authorList>
            <consortium name="Pathogen Informatics"/>
        </authorList>
    </citation>
    <scope>NUCLEOTIDE SEQUENCE [LARGE SCALE GENOMIC DNA]</scope>
</reference>
<feature type="region of interest" description="Disordered" evidence="1">
    <location>
        <begin position="46"/>
        <end position="140"/>
    </location>
</feature>
<keyword evidence="4" id="KW-1185">Reference proteome</keyword>
<gene>
    <name evidence="3" type="ORF">TCNE_LOCUS18399</name>
</gene>
<dbReference type="Gene3D" id="1.10.245.10">
    <property type="entry name" value="SWIB/MDM2 domain"/>
    <property type="match status" value="1"/>
</dbReference>
<feature type="region of interest" description="Disordered" evidence="1">
    <location>
        <begin position="246"/>
        <end position="299"/>
    </location>
</feature>
<feature type="compositionally biased region" description="Acidic residues" evidence="1">
    <location>
        <begin position="280"/>
        <end position="299"/>
    </location>
</feature>
<dbReference type="SUPFAM" id="SSF47592">
    <property type="entry name" value="SWIB/MDM2 domain"/>
    <property type="match status" value="1"/>
</dbReference>
<feature type="compositionally biased region" description="Basic residues" evidence="1">
    <location>
        <begin position="91"/>
        <end position="101"/>
    </location>
</feature>
<feature type="compositionally biased region" description="Basic and acidic residues" evidence="1">
    <location>
        <begin position="246"/>
        <end position="267"/>
    </location>
</feature>
<dbReference type="InterPro" id="IPR036885">
    <property type="entry name" value="SWIB_MDM2_dom_sf"/>
</dbReference>
<dbReference type="Pfam" id="PF02201">
    <property type="entry name" value="SWIB"/>
    <property type="match status" value="1"/>
</dbReference>
<proteinExistence type="predicted"/>
<evidence type="ECO:0000313" key="3">
    <source>
        <dbReference type="EMBL" id="VDM49720.1"/>
    </source>
</evidence>
<dbReference type="CDD" id="cd10567">
    <property type="entry name" value="SWIB-MDM2_like"/>
    <property type="match status" value="1"/>
</dbReference>
<protein>
    <submittedName>
        <fullName evidence="5">SWIB domain-containing protein</fullName>
    </submittedName>
</protein>
<dbReference type="InterPro" id="IPR019835">
    <property type="entry name" value="SWIB_domain"/>
</dbReference>
<dbReference type="Proteomes" id="UP000050794">
    <property type="component" value="Unassembled WGS sequence"/>
</dbReference>
<dbReference type="InterPro" id="IPR003121">
    <property type="entry name" value="SWIB_MDM2_domain"/>
</dbReference>